<accession>A0A0E0EDS1</accession>
<name>A0A0E0EDS1_9ORYZ</name>
<organism evidence="1">
    <name type="scientific">Oryza meridionalis</name>
    <dbReference type="NCBI Taxonomy" id="40149"/>
    <lineage>
        <taxon>Eukaryota</taxon>
        <taxon>Viridiplantae</taxon>
        <taxon>Streptophyta</taxon>
        <taxon>Embryophyta</taxon>
        <taxon>Tracheophyta</taxon>
        <taxon>Spermatophyta</taxon>
        <taxon>Magnoliopsida</taxon>
        <taxon>Liliopsida</taxon>
        <taxon>Poales</taxon>
        <taxon>Poaceae</taxon>
        <taxon>BOP clade</taxon>
        <taxon>Oryzoideae</taxon>
        <taxon>Oryzeae</taxon>
        <taxon>Oryzinae</taxon>
        <taxon>Oryza</taxon>
    </lineage>
</organism>
<sequence>MPYGPLDGKCAMFSRLRGSDMLFGLYASCISFSLQLADSYKENHPKLEHHRLMAILSFRKTT</sequence>
<dbReference type="Gramene" id="OMERI07G17080.1">
    <property type="protein sequence ID" value="OMERI07G17080.1"/>
    <property type="gene ID" value="OMERI07G17080"/>
</dbReference>
<keyword evidence="2" id="KW-1185">Reference proteome</keyword>
<evidence type="ECO:0000313" key="2">
    <source>
        <dbReference type="Proteomes" id="UP000008021"/>
    </source>
</evidence>
<evidence type="ECO:0000313" key="1">
    <source>
        <dbReference type="EnsemblPlants" id="OMERI07G17080.1"/>
    </source>
</evidence>
<reference evidence="1" key="1">
    <citation type="submission" date="2015-04" db="UniProtKB">
        <authorList>
            <consortium name="EnsemblPlants"/>
        </authorList>
    </citation>
    <scope>IDENTIFICATION</scope>
</reference>
<protein>
    <submittedName>
        <fullName evidence="1">Uncharacterized protein</fullName>
    </submittedName>
</protein>
<dbReference type="HOGENOM" id="CLU_2907972_0_0_1"/>
<proteinExistence type="predicted"/>
<dbReference type="AlphaFoldDB" id="A0A0E0EDS1"/>
<dbReference type="Proteomes" id="UP000008021">
    <property type="component" value="Chromosome 7"/>
</dbReference>
<reference evidence="1" key="2">
    <citation type="submission" date="2018-05" db="EMBL/GenBank/DDBJ databases">
        <title>OmerRS3 (Oryza meridionalis Reference Sequence Version 3).</title>
        <authorList>
            <person name="Zhang J."/>
            <person name="Kudrna D."/>
            <person name="Lee S."/>
            <person name="Talag J."/>
            <person name="Welchert J."/>
            <person name="Wing R.A."/>
        </authorList>
    </citation>
    <scope>NUCLEOTIDE SEQUENCE [LARGE SCALE GENOMIC DNA]</scope>
    <source>
        <strain evidence="1">cv. OR44</strain>
    </source>
</reference>
<dbReference type="EnsemblPlants" id="OMERI07G17080.1">
    <property type="protein sequence ID" value="OMERI07G17080.1"/>
    <property type="gene ID" value="OMERI07G17080"/>
</dbReference>